<dbReference type="AlphaFoldDB" id="A0A5B7GQ46"/>
<proteinExistence type="predicted"/>
<accession>A0A5B7GQ46</accession>
<gene>
    <name evidence="2" type="ORF">E2C01_053366</name>
</gene>
<keyword evidence="3" id="KW-1185">Reference proteome</keyword>
<evidence type="ECO:0000313" key="3">
    <source>
        <dbReference type="Proteomes" id="UP000324222"/>
    </source>
</evidence>
<name>A0A5B7GQ46_PORTR</name>
<reference evidence="2 3" key="1">
    <citation type="submission" date="2019-05" db="EMBL/GenBank/DDBJ databases">
        <title>Another draft genome of Portunus trituberculatus and its Hox gene families provides insights of decapod evolution.</title>
        <authorList>
            <person name="Jeong J.-H."/>
            <person name="Song I."/>
            <person name="Kim S."/>
            <person name="Choi T."/>
            <person name="Kim D."/>
            <person name="Ryu S."/>
            <person name="Kim W."/>
        </authorList>
    </citation>
    <scope>NUCLEOTIDE SEQUENCE [LARGE SCALE GENOMIC DNA]</scope>
    <source>
        <tissue evidence="2">Muscle</tissue>
    </source>
</reference>
<feature type="region of interest" description="Disordered" evidence="1">
    <location>
        <begin position="1"/>
        <end position="27"/>
    </location>
</feature>
<protein>
    <submittedName>
        <fullName evidence="2">Uncharacterized protein</fullName>
    </submittedName>
</protein>
<comment type="caution">
    <text evidence="2">The sequence shown here is derived from an EMBL/GenBank/DDBJ whole genome shotgun (WGS) entry which is preliminary data.</text>
</comment>
<dbReference type="Proteomes" id="UP000324222">
    <property type="component" value="Unassembled WGS sequence"/>
</dbReference>
<evidence type="ECO:0000313" key="2">
    <source>
        <dbReference type="EMBL" id="MPC59347.1"/>
    </source>
</evidence>
<evidence type="ECO:0000256" key="1">
    <source>
        <dbReference type="SAM" id="MobiDB-lite"/>
    </source>
</evidence>
<sequence>MRQSLIPLEAQDVPGAHTQNPPKLYPRNSLKGRCHVCNPTGTPKVKNRARGSSCPSQEHRDLAGFPLYPSHG</sequence>
<dbReference type="EMBL" id="VSRR010016482">
    <property type="protein sequence ID" value="MPC59347.1"/>
    <property type="molecule type" value="Genomic_DNA"/>
</dbReference>
<organism evidence="2 3">
    <name type="scientific">Portunus trituberculatus</name>
    <name type="common">Swimming crab</name>
    <name type="synonym">Neptunus trituberculatus</name>
    <dbReference type="NCBI Taxonomy" id="210409"/>
    <lineage>
        <taxon>Eukaryota</taxon>
        <taxon>Metazoa</taxon>
        <taxon>Ecdysozoa</taxon>
        <taxon>Arthropoda</taxon>
        <taxon>Crustacea</taxon>
        <taxon>Multicrustacea</taxon>
        <taxon>Malacostraca</taxon>
        <taxon>Eumalacostraca</taxon>
        <taxon>Eucarida</taxon>
        <taxon>Decapoda</taxon>
        <taxon>Pleocyemata</taxon>
        <taxon>Brachyura</taxon>
        <taxon>Eubrachyura</taxon>
        <taxon>Portunoidea</taxon>
        <taxon>Portunidae</taxon>
        <taxon>Portuninae</taxon>
        <taxon>Portunus</taxon>
    </lineage>
</organism>
<feature type="region of interest" description="Disordered" evidence="1">
    <location>
        <begin position="44"/>
        <end position="72"/>
    </location>
</feature>